<dbReference type="Proteomes" id="UP000262825">
    <property type="component" value="Unassembled WGS sequence"/>
</dbReference>
<dbReference type="EMBL" id="UFAJ01000331">
    <property type="protein sequence ID" value="SSD60344.1"/>
    <property type="molecule type" value="Genomic_DNA"/>
</dbReference>
<dbReference type="VEuPathDB" id="FungiDB:SCODWIG_02105"/>
<gene>
    <name evidence="1" type="ORF">SCODWIG_02105</name>
</gene>
<sequence>MNQHRIESFLIQENLLLDILFESATFYNGDNIRLVLRLKHLGTKNKLDLLKDEYANITNEINELKKQDSKGQFIDIDDNNDIKMTEGGEKEKSSFNSDSFSLSSFITSRFKDSNKLEENWKTLITKKRDIGMKLKYHQPLNLFSCNCSLTGFFKYDKELLNSSKFDEISILPDSFMQTESADSLYGSIPLFLIPQSLIFTEYNLEPEQILTYKIKSPKKLPTDLPPTYQQNGTFNIEYNFNFDVMIQHNNCLPEKFNYSVPIVIYPFLDKQGRQPVSKLDNKMVIFEPFTVRRIDDLSDYSNTLRSRRRSSLGSIDLTTGKTPDGTRRNSLLLSNNGASFNEDLMNLKNKFKALAEQLEIGEQSNEDVLVSELFEYQKNDFFLKHRHKPLNDMANESVRGNIRYIFENDSIIESFNSASSIFKKEFIINRNAVPLIKIRLNKICFSTTDDIDVTLTFLDNPNFKPTSVLSTLESFEILNPNFALSPPNDQETPNGFTCFEIHSILFDQSDSLSLKIIPYASTVSNLIAPQFKTNFFQLKYMLKFKIVLVNKDTKLLQPLIDSDDRNGTILSCLKNLEGQEFSFYIPILILPSY</sequence>
<protein>
    <submittedName>
        <fullName evidence="1">Uncharacterized protein</fullName>
    </submittedName>
</protein>
<evidence type="ECO:0000313" key="2">
    <source>
        <dbReference type="Proteomes" id="UP000262825"/>
    </source>
</evidence>
<evidence type="ECO:0000313" key="1">
    <source>
        <dbReference type="EMBL" id="SSD60344.1"/>
    </source>
</evidence>
<proteinExistence type="predicted"/>
<name>A0A376B788_9ASCO</name>
<dbReference type="PANTHER" id="PTHR12507">
    <property type="entry name" value="REDUCED GROWTH PHENOTYPE 1 RGP1, YEAST -RELATED"/>
    <property type="match status" value="1"/>
</dbReference>
<accession>A0A376B788</accession>
<organism evidence="1 2">
    <name type="scientific">Saccharomycodes ludwigii</name>
    <dbReference type="NCBI Taxonomy" id="36035"/>
    <lineage>
        <taxon>Eukaryota</taxon>
        <taxon>Fungi</taxon>
        <taxon>Dikarya</taxon>
        <taxon>Ascomycota</taxon>
        <taxon>Saccharomycotina</taxon>
        <taxon>Saccharomycetes</taxon>
        <taxon>Saccharomycodales</taxon>
        <taxon>Saccharomycodaceae</taxon>
        <taxon>Saccharomycodes</taxon>
    </lineage>
</organism>
<keyword evidence="2" id="KW-1185">Reference proteome</keyword>
<dbReference type="AlphaFoldDB" id="A0A376B788"/>
<dbReference type="Pfam" id="PF08737">
    <property type="entry name" value="Rgp1"/>
    <property type="match status" value="1"/>
</dbReference>
<reference evidence="2" key="1">
    <citation type="submission" date="2018-06" db="EMBL/GenBank/DDBJ databases">
        <authorList>
            <person name="Guldener U."/>
        </authorList>
    </citation>
    <scope>NUCLEOTIDE SEQUENCE [LARGE SCALE GENOMIC DNA]</scope>
    <source>
        <strain evidence="2">UTAD17</strain>
    </source>
</reference>
<dbReference type="InterPro" id="IPR014848">
    <property type="entry name" value="Rgp1"/>
</dbReference>